<organism evidence="2 3">
    <name type="scientific">Silurus meridionalis</name>
    <name type="common">Southern catfish</name>
    <name type="synonym">Silurus soldatovi meridionalis</name>
    <dbReference type="NCBI Taxonomy" id="175797"/>
    <lineage>
        <taxon>Eukaryota</taxon>
        <taxon>Metazoa</taxon>
        <taxon>Chordata</taxon>
        <taxon>Craniata</taxon>
        <taxon>Vertebrata</taxon>
        <taxon>Euteleostomi</taxon>
        <taxon>Actinopterygii</taxon>
        <taxon>Neopterygii</taxon>
        <taxon>Teleostei</taxon>
        <taxon>Ostariophysi</taxon>
        <taxon>Siluriformes</taxon>
        <taxon>Siluridae</taxon>
        <taxon>Silurus</taxon>
    </lineage>
</organism>
<comment type="caution">
    <text evidence="2">The sequence shown here is derived from an EMBL/GenBank/DDBJ whole genome shotgun (WGS) entry which is preliminary data.</text>
</comment>
<evidence type="ECO:0000313" key="3">
    <source>
        <dbReference type="Proteomes" id="UP000606274"/>
    </source>
</evidence>
<sequence length="124" mass="14517">MEHTYLAELYEQYVCNLLESLRDQRRALLALILAKTEQQQRLQNFMSELHRQRFLSLTLTEADDPFTFAKLLQIACEGWLLPQDPEAKRNVELLVMEQFLTGLPDQTDDWIRCQQPATLVKAAH</sequence>
<name>A0A8T0AW25_SILME</name>
<dbReference type="AlphaFoldDB" id="A0A8T0AW25"/>
<dbReference type="Gene3D" id="1.10.4020.10">
    <property type="entry name" value="DNA breaking-rejoining enzymes"/>
    <property type="match status" value="1"/>
</dbReference>
<accession>A0A8T0AW25</accession>
<feature type="domain" description="SCAN box" evidence="1">
    <location>
        <begin position="51"/>
        <end position="118"/>
    </location>
</feature>
<dbReference type="EMBL" id="JABFDY010000016">
    <property type="protein sequence ID" value="KAF7696256.1"/>
    <property type="molecule type" value="Genomic_DNA"/>
</dbReference>
<dbReference type="PROSITE" id="PS50804">
    <property type="entry name" value="SCAN_BOX"/>
    <property type="match status" value="1"/>
</dbReference>
<dbReference type="SUPFAM" id="SSF47353">
    <property type="entry name" value="Retrovirus capsid dimerization domain-like"/>
    <property type="match status" value="1"/>
</dbReference>
<dbReference type="InterPro" id="IPR003309">
    <property type="entry name" value="SCAN_dom"/>
</dbReference>
<protein>
    <recommendedName>
        <fullName evidence="1">SCAN box domain-containing protein</fullName>
    </recommendedName>
</protein>
<reference evidence="2" key="1">
    <citation type="submission" date="2020-08" db="EMBL/GenBank/DDBJ databases">
        <title>Chromosome-level assembly of Southern catfish (Silurus meridionalis) provides insights into visual adaptation to the nocturnal and benthic lifestyles.</title>
        <authorList>
            <person name="Zhang Y."/>
            <person name="Wang D."/>
            <person name="Peng Z."/>
        </authorList>
    </citation>
    <scope>NUCLEOTIDE SEQUENCE</scope>
    <source>
        <strain evidence="2">SWU-2019-XX</strain>
        <tissue evidence="2">Muscle</tissue>
    </source>
</reference>
<proteinExistence type="predicted"/>
<evidence type="ECO:0000313" key="2">
    <source>
        <dbReference type="EMBL" id="KAF7696256.1"/>
    </source>
</evidence>
<gene>
    <name evidence="2" type="ORF">HF521_006350</name>
</gene>
<keyword evidence="3" id="KW-1185">Reference proteome</keyword>
<evidence type="ECO:0000259" key="1">
    <source>
        <dbReference type="PROSITE" id="PS50804"/>
    </source>
</evidence>
<dbReference type="Proteomes" id="UP000606274">
    <property type="component" value="Unassembled WGS sequence"/>
</dbReference>
<dbReference type="InterPro" id="IPR038269">
    <property type="entry name" value="SCAN_sf"/>
</dbReference>
<dbReference type="Pfam" id="PF02023">
    <property type="entry name" value="SCAN"/>
    <property type="match status" value="1"/>
</dbReference>